<gene>
    <name evidence="2" type="ORF">KX01_1750</name>
</gene>
<feature type="transmembrane region" description="Helical" evidence="1">
    <location>
        <begin position="235"/>
        <end position="260"/>
    </location>
</feature>
<name>A0A1J0KUE0_9GAMM</name>
<feature type="transmembrane region" description="Helical" evidence="1">
    <location>
        <begin position="306"/>
        <end position="327"/>
    </location>
</feature>
<keyword evidence="1" id="KW-1133">Transmembrane helix</keyword>
<feature type="transmembrane region" description="Helical" evidence="1">
    <location>
        <begin position="157"/>
        <end position="185"/>
    </location>
</feature>
<feature type="transmembrane region" description="Helical" evidence="1">
    <location>
        <begin position="205"/>
        <end position="223"/>
    </location>
</feature>
<keyword evidence="3" id="KW-1185">Reference proteome</keyword>
<evidence type="ECO:0000313" key="2">
    <source>
        <dbReference type="EMBL" id="APC97389.1"/>
    </source>
</evidence>
<organism evidence="2 3">
    <name type="scientific">Francisella frigiditurris</name>
    <dbReference type="NCBI Taxonomy" id="1542390"/>
    <lineage>
        <taxon>Bacteria</taxon>
        <taxon>Pseudomonadati</taxon>
        <taxon>Pseudomonadota</taxon>
        <taxon>Gammaproteobacteria</taxon>
        <taxon>Thiotrichales</taxon>
        <taxon>Francisellaceae</taxon>
        <taxon>Francisella</taxon>
    </lineage>
</organism>
<reference evidence="3" key="1">
    <citation type="submission" date="2014-10" db="EMBL/GenBank/DDBJ databases">
        <authorList>
            <person name="Kuske C.R."/>
            <person name="Challacombe J.F."/>
            <person name="Daligault H.E."/>
            <person name="Davenport K.W."/>
            <person name="Johnson S.L."/>
            <person name="Siddaramappa S."/>
            <person name="Petersen J.M."/>
        </authorList>
    </citation>
    <scope>NUCLEOTIDE SEQUENCE [LARGE SCALE GENOMIC DNA]</scope>
    <source>
        <strain evidence="3">CA97-1460</strain>
    </source>
</reference>
<feature type="transmembrane region" description="Helical" evidence="1">
    <location>
        <begin position="76"/>
        <end position="93"/>
    </location>
</feature>
<evidence type="ECO:0000313" key="3">
    <source>
        <dbReference type="Proteomes" id="UP000182521"/>
    </source>
</evidence>
<dbReference type="Proteomes" id="UP000182521">
    <property type="component" value="Chromosome"/>
</dbReference>
<dbReference type="EMBL" id="CP009654">
    <property type="protein sequence ID" value="APC97389.1"/>
    <property type="molecule type" value="Genomic_DNA"/>
</dbReference>
<feature type="transmembrane region" description="Helical" evidence="1">
    <location>
        <begin position="53"/>
        <end position="70"/>
    </location>
</feature>
<feature type="transmembrane region" description="Helical" evidence="1">
    <location>
        <begin position="347"/>
        <end position="365"/>
    </location>
</feature>
<keyword evidence="1" id="KW-0472">Membrane</keyword>
<dbReference type="STRING" id="1542390.KX01_1750"/>
<dbReference type="OrthoDB" id="1426675at2"/>
<accession>A0A1J0KUE0</accession>
<protein>
    <submittedName>
        <fullName evidence="2">Putative membrane protein</fullName>
    </submittedName>
</protein>
<dbReference type="KEGG" id="frc:KX01_1750"/>
<dbReference type="RefSeq" id="WP_071664605.1">
    <property type="nucleotide sequence ID" value="NZ_CP009654.1"/>
</dbReference>
<feature type="transmembrane region" description="Helical" evidence="1">
    <location>
        <begin position="127"/>
        <end position="145"/>
    </location>
</feature>
<keyword evidence="1" id="KW-0812">Transmembrane</keyword>
<evidence type="ECO:0000256" key="1">
    <source>
        <dbReference type="SAM" id="Phobius"/>
    </source>
</evidence>
<feature type="transmembrane region" description="Helical" evidence="1">
    <location>
        <begin position="372"/>
        <end position="390"/>
    </location>
</feature>
<feature type="transmembrane region" description="Helical" evidence="1">
    <location>
        <begin position="13"/>
        <end position="32"/>
    </location>
</feature>
<proteinExistence type="predicted"/>
<feature type="transmembrane region" description="Helical" evidence="1">
    <location>
        <begin position="266"/>
        <end position="285"/>
    </location>
</feature>
<sequence length="523" mass="61564">MNTSTNKDLLICFIIYSISNIFLLTNFSGIYWDDLTLYSHSFVTINSQFSQSMGLMGYFVSLVHWVLGYIGNGIYIYRLLTFILIYISGLCLYKILETVPLIARTERFLLTLVFLACPLYIDRIPLIDFLYTFCTSLFYIAFYLVTKDWHRIPLKRLVVFVLFFISFVQQSLVPFYLMVLAYVFIREYDYKKKFKENSYLYFKSNIILIIIIVFFAICKFTFFEPSGLYAGYNKIHIEIFSLLKLILHTFSSSLIAPIAVSLKLLIQHKLLLLGLMTIIFILLFLEIKKKNNCYTTQYTKGLFYRYLLLLFVGGGIFILGALPYVLVGKVPVYNAAYSSRFQVLLPLGFAFIIVYLIKALGIVVFRQKVLKYLYISLVFMFVVFNIVQQYKYEKSNIYRQSIIVNLRSTDIIRDNDSFIYNIKGNWYYHTISFYEMNGLSVRAFGNSSKNYILSTQALESGYCAYKQYNCYNWKRSSNYIKIQIDYIRDISFIEFLKMKYYSLSNVGQYDKMIRGFVKIQEQK</sequence>
<dbReference type="AlphaFoldDB" id="A0A1J0KUE0"/>